<dbReference type="InterPro" id="IPR002549">
    <property type="entry name" value="AI-2E-like"/>
</dbReference>
<sequence>MMTNIGKSLLPEHEGQSLVGAASATFIAVVIVASLFLGRDLFVPLSLALLLSFVLAPLVRLLQRFGSPRGLAVMLVVTIAFAALFGVGTLMGRQLTQLAAELPRYESTIRSKVQSLRGASAGDGTLERAADMLQSLGKELEKPALGAPIPTAADAAGKPIHVVVSAPAPGPLESLSSLISPLLHPLATTGLIIVFVMFILVQREDLRNKLIKLGGSHDIQRTTAALDDAALRLSKLFLAQLGINSAFGLIIGVGLWAIGVPSYALWAILAAILRFVPYIGAAISAAFPLALAAAVDPGWSMLILTGLLFLVVEPVVGHGVEPVLLGQSTGLSPVAVVLAAAFWTLLWGPIGLVLATPLTVCLVVLGRHIERLSLIDVLLGDRPALEPWEMLYQRLLVADTSEAVEQAEEFLKERSYADYYDGIVLKALGLAQADLSGGSLTPERAEVVRSAMVDLVSDLQQEVEPPNLHEEPSPETVAALEVTAGGSRADDTPVLAPDSLTGRWTATCPVLCVAGKTAVDEAAAIVLADLLTKHGLGARATGVEVLTTTNILQLDLSQTAMVCLVSVGARHEAHLRNLVKRLRRKQHSLTIMIAVLGEEPQIATALQAATKADLSAADFRKACAACVSVAQSRTHEAADRPVLAKV</sequence>
<feature type="transmembrane region" description="Helical" evidence="8">
    <location>
        <begin position="182"/>
        <end position="201"/>
    </location>
</feature>
<comment type="similarity">
    <text evidence="2">Belongs to the autoinducer-2 exporter (AI-2E) (TC 2.A.86) family.</text>
</comment>
<accession>A0AAU7JJQ3</accession>
<name>A0AAU7JJQ3_9HYPH</name>
<reference evidence="9" key="1">
    <citation type="submission" date="2024-05" db="EMBL/GenBank/DDBJ databases">
        <authorList>
            <person name="Kim S."/>
            <person name="Heo J."/>
            <person name="Choi H."/>
            <person name="Choi Y."/>
            <person name="Kwon S.-W."/>
            <person name="Kim Y."/>
        </authorList>
    </citation>
    <scope>NUCLEOTIDE SEQUENCE</scope>
    <source>
        <strain evidence="9">KACC 23698</strain>
    </source>
</reference>
<evidence type="ECO:0000256" key="2">
    <source>
        <dbReference type="ARBA" id="ARBA00009773"/>
    </source>
</evidence>
<dbReference type="PANTHER" id="PTHR21716">
    <property type="entry name" value="TRANSMEMBRANE PROTEIN"/>
    <property type="match status" value="1"/>
</dbReference>
<evidence type="ECO:0000256" key="4">
    <source>
        <dbReference type="ARBA" id="ARBA00022475"/>
    </source>
</evidence>
<keyword evidence="4" id="KW-1003">Cell membrane</keyword>
<evidence type="ECO:0000256" key="3">
    <source>
        <dbReference type="ARBA" id="ARBA00022448"/>
    </source>
</evidence>
<dbReference type="RefSeq" id="WP_406857160.1">
    <property type="nucleotide sequence ID" value="NZ_CP157484.1"/>
</dbReference>
<feature type="transmembrane region" description="Helical" evidence="8">
    <location>
        <begin position="236"/>
        <end position="258"/>
    </location>
</feature>
<evidence type="ECO:0000313" key="9">
    <source>
        <dbReference type="EMBL" id="XBO40304.1"/>
    </source>
</evidence>
<feature type="transmembrane region" description="Helical" evidence="8">
    <location>
        <begin position="264"/>
        <end position="287"/>
    </location>
</feature>
<evidence type="ECO:0000256" key="1">
    <source>
        <dbReference type="ARBA" id="ARBA00004651"/>
    </source>
</evidence>
<feature type="transmembrane region" description="Helical" evidence="8">
    <location>
        <begin position="42"/>
        <end position="59"/>
    </location>
</feature>
<evidence type="ECO:0000256" key="7">
    <source>
        <dbReference type="ARBA" id="ARBA00023136"/>
    </source>
</evidence>
<protein>
    <submittedName>
        <fullName evidence="9">AI-2E family transporter</fullName>
    </submittedName>
</protein>
<feature type="transmembrane region" description="Helical" evidence="8">
    <location>
        <begin position="18"/>
        <end position="36"/>
    </location>
</feature>
<dbReference type="Pfam" id="PF01594">
    <property type="entry name" value="AI-2E_transport"/>
    <property type="match status" value="1"/>
</dbReference>
<feature type="transmembrane region" description="Helical" evidence="8">
    <location>
        <begin position="340"/>
        <end position="365"/>
    </location>
</feature>
<proteinExistence type="inferred from homology"/>
<evidence type="ECO:0000256" key="6">
    <source>
        <dbReference type="ARBA" id="ARBA00022989"/>
    </source>
</evidence>
<feature type="transmembrane region" description="Helical" evidence="8">
    <location>
        <begin position="299"/>
        <end position="320"/>
    </location>
</feature>
<keyword evidence="3" id="KW-0813">Transport</keyword>
<comment type="subcellular location">
    <subcellularLocation>
        <location evidence="1">Cell membrane</location>
        <topology evidence="1">Multi-pass membrane protein</topology>
    </subcellularLocation>
</comment>
<dbReference type="GO" id="GO:0005886">
    <property type="term" value="C:plasma membrane"/>
    <property type="evidence" value="ECO:0007669"/>
    <property type="project" value="UniProtKB-SubCell"/>
</dbReference>
<keyword evidence="6 8" id="KW-1133">Transmembrane helix</keyword>
<dbReference type="AlphaFoldDB" id="A0AAU7JJQ3"/>
<organism evidence="9">
    <name type="scientific">Alsobacter sp. KACC 23698</name>
    <dbReference type="NCBI Taxonomy" id="3149229"/>
    <lineage>
        <taxon>Bacteria</taxon>
        <taxon>Pseudomonadati</taxon>
        <taxon>Pseudomonadota</taxon>
        <taxon>Alphaproteobacteria</taxon>
        <taxon>Hyphomicrobiales</taxon>
        <taxon>Alsobacteraceae</taxon>
        <taxon>Alsobacter</taxon>
    </lineage>
</organism>
<feature type="transmembrane region" description="Helical" evidence="8">
    <location>
        <begin position="71"/>
        <end position="92"/>
    </location>
</feature>
<evidence type="ECO:0000256" key="5">
    <source>
        <dbReference type="ARBA" id="ARBA00022692"/>
    </source>
</evidence>
<keyword evidence="7 8" id="KW-0472">Membrane</keyword>
<gene>
    <name evidence="9" type="ORF">ABEG18_05855</name>
</gene>
<dbReference type="PANTHER" id="PTHR21716:SF53">
    <property type="entry name" value="PERMEASE PERM-RELATED"/>
    <property type="match status" value="1"/>
</dbReference>
<evidence type="ECO:0000256" key="8">
    <source>
        <dbReference type="SAM" id="Phobius"/>
    </source>
</evidence>
<keyword evidence="5 8" id="KW-0812">Transmembrane</keyword>
<dbReference type="EMBL" id="CP157484">
    <property type="protein sequence ID" value="XBO40304.1"/>
    <property type="molecule type" value="Genomic_DNA"/>
</dbReference>